<dbReference type="AlphaFoldDB" id="A0A7J7NCN0"/>
<comment type="caution">
    <text evidence="2">The sequence shown here is derived from an EMBL/GenBank/DDBJ whole genome shotgun (WGS) entry which is preliminary data.</text>
</comment>
<evidence type="ECO:0000313" key="2">
    <source>
        <dbReference type="EMBL" id="KAF6164907.1"/>
    </source>
</evidence>
<dbReference type="Proteomes" id="UP000541444">
    <property type="component" value="Unassembled WGS sequence"/>
</dbReference>
<keyword evidence="3" id="KW-1185">Reference proteome</keyword>
<name>A0A7J7NCN0_9MAGN</name>
<organism evidence="2 3">
    <name type="scientific">Kingdonia uniflora</name>
    <dbReference type="NCBI Taxonomy" id="39325"/>
    <lineage>
        <taxon>Eukaryota</taxon>
        <taxon>Viridiplantae</taxon>
        <taxon>Streptophyta</taxon>
        <taxon>Embryophyta</taxon>
        <taxon>Tracheophyta</taxon>
        <taxon>Spermatophyta</taxon>
        <taxon>Magnoliopsida</taxon>
        <taxon>Ranunculales</taxon>
        <taxon>Circaeasteraceae</taxon>
        <taxon>Kingdonia</taxon>
    </lineage>
</organism>
<dbReference type="EMBL" id="JACGCM010000882">
    <property type="protein sequence ID" value="KAF6164907.1"/>
    <property type="molecule type" value="Genomic_DNA"/>
</dbReference>
<proteinExistence type="predicted"/>
<dbReference type="PANTHER" id="PTHR48210:SF1">
    <property type="entry name" value="OS05G0352800 PROTEIN"/>
    <property type="match status" value="1"/>
</dbReference>
<protein>
    <submittedName>
        <fullName evidence="2">Uncharacterized protein</fullName>
    </submittedName>
</protein>
<dbReference type="PANTHER" id="PTHR48210">
    <property type="entry name" value="OS05G0352800 PROTEIN"/>
    <property type="match status" value="1"/>
</dbReference>
<sequence length="109" mass="12317">MEDYEQFGYFDSVCNYQIEERKQAAADVLFSYSQFAMVCIGERVRPCDLRLHLMKELSGMPTSLKGDDLSELSASPDEMTELSTPPDALATPSSSKPRNKMFQRPKPTN</sequence>
<evidence type="ECO:0000256" key="1">
    <source>
        <dbReference type="SAM" id="MobiDB-lite"/>
    </source>
</evidence>
<accession>A0A7J7NCN0</accession>
<reference evidence="2 3" key="1">
    <citation type="journal article" date="2020" name="IScience">
        <title>Genome Sequencing of the Endangered Kingdonia uniflora (Circaeasteraceae, Ranunculales) Reveals Potential Mechanisms of Evolutionary Specialization.</title>
        <authorList>
            <person name="Sun Y."/>
            <person name="Deng T."/>
            <person name="Zhang A."/>
            <person name="Moore M.J."/>
            <person name="Landis J.B."/>
            <person name="Lin N."/>
            <person name="Zhang H."/>
            <person name="Zhang X."/>
            <person name="Huang J."/>
            <person name="Zhang X."/>
            <person name="Sun H."/>
            <person name="Wang H."/>
        </authorList>
    </citation>
    <scope>NUCLEOTIDE SEQUENCE [LARGE SCALE GENOMIC DNA]</scope>
    <source>
        <strain evidence="2">TB1705</strain>
        <tissue evidence="2">Leaf</tissue>
    </source>
</reference>
<feature type="region of interest" description="Disordered" evidence="1">
    <location>
        <begin position="60"/>
        <end position="109"/>
    </location>
</feature>
<evidence type="ECO:0000313" key="3">
    <source>
        <dbReference type="Proteomes" id="UP000541444"/>
    </source>
</evidence>
<gene>
    <name evidence="2" type="ORF">GIB67_017110</name>
</gene>
<dbReference type="OrthoDB" id="1625307at2759"/>